<keyword evidence="3" id="KW-1185">Reference proteome</keyword>
<comment type="caution">
    <text evidence="2">The sequence shown here is derived from an EMBL/GenBank/DDBJ whole genome shotgun (WGS) entry which is preliminary data.</text>
</comment>
<dbReference type="Proteomes" id="UP000318242">
    <property type="component" value="Unassembled WGS sequence"/>
</dbReference>
<organism evidence="2 3">
    <name type="scientific">Vibrio comitans NBRC 102076</name>
    <dbReference type="NCBI Taxonomy" id="1219078"/>
    <lineage>
        <taxon>Bacteria</taxon>
        <taxon>Pseudomonadati</taxon>
        <taxon>Pseudomonadota</taxon>
        <taxon>Gammaproteobacteria</taxon>
        <taxon>Vibrionales</taxon>
        <taxon>Vibrionaceae</taxon>
        <taxon>Vibrio</taxon>
    </lineage>
</organism>
<keyword evidence="1" id="KW-0732">Signal</keyword>
<evidence type="ECO:0000256" key="1">
    <source>
        <dbReference type="SAM" id="SignalP"/>
    </source>
</evidence>
<reference evidence="2 3" key="1">
    <citation type="submission" date="2019-06" db="EMBL/GenBank/DDBJ databases">
        <title>Whole genome shotgun sequence of Vibrio comitans NBRC 102076.</title>
        <authorList>
            <person name="Hosoyama A."/>
            <person name="Uohara A."/>
            <person name="Ohji S."/>
            <person name="Ichikawa N."/>
        </authorList>
    </citation>
    <scope>NUCLEOTIDE SEQUENCE [LARGE SCALE GENOMIC DNA]</scope>
    <source>
        <strain evidence="2 3">NBRC 102076</strain>
    </source>
</reference>
<dbReference type="EMBL" id="BJLH01000002">
    <property type="protein sequence ID" value="GEA59270.1"/>
    <property type="molecule type" value="Genomic_DNA"/>
</dbReference>
<gene>
    <name evidence="2" type="ORF">VCO01S_04630</name>
</gene>
<proteinExistence type="predicted"/>
<feature type="signal peptide" evidence="1">
    <location>
        <begin position="1"/>
        <end position="22"/>
    </location>
</feature>
<sequence length="117" mass="13453">MKKLLLSLFSICCVALSAQVSANIHQWNETSYQTYSDKTHVEFKLINKFNKTAPFYVRIDDKKFPNKLVLSPNQEIELDITVDTPPGITSVKHVCTLMVTGEENDYETCTKLTFKRF</sequence>
<evidence type="ECO:0000313" key="3">
    <source>
        <dbReference type="Proteomes" id="UP000318242"/>
    </source>
</evidence>
<dbReference type="OrthoDB" id="5879942at2"/>
<dbReference type="RefSeq" id="WP_141268968.1">
    <property type="nucleotide sequence ID" value="NZ_BJLH01000002.1"/>
</dbReference>
<evidence type="ECO:0008006" key="4">
    <source>
        <dbReference type="Google" id="ProtNLM"/>
    </source>
</evidence>
<name>A0A4Y3IKJ9_9VIBR</name>
<feature type="chain" id="PRO_5021244121" description="EfeO-type cupredoxin-like domain-containing protein" evidence="1">
    <location>
        <begin position="23"/>
        <end position="117"/>
    </location>
</feature>
<dbReference type="AlphaFoldDB" id="A0A4Y3IKJ9"/>
<protein>
    <recommendedName>
        <fullName evidence="4">EfeO-type cupredoxin-like domain-containing protein</fullName>
    </recommendedName>
</protein>
<evidence type="ECO:0000313" key="2">
    <source>
        <dbReference type="EMBL" id="GEA59270.1"/>
    </source>
</evidence>
<accession>A0A4Y3IKJ9</accession>